<feature type="domain" description="C2H2-type" evidence="1">
    <location>
        <begin position="198"/>
        <end position="222"/>
    </location>
</feature>
<dbReference type="InterPro" id="IPR013087">
    <property type="entry name" value="Znf_C2H2_type"/>
</dbReference>
<dbReference type="SMART" id="SM00355">
    <property type="entry name" value="ZnF_C2H2"/>
    <property type="match status" value="2"/>
</dbReference>
<comment type="caution">
    <text evidence="2">The sequence shown here is derived from an EMBL/GenBank/DDBJ whole genome shotgun (WGS) entry which is preliminary data.</text>
</comment>
<organism evidence="2 3">
    <name type="scientific">Neurospora tetraspora</name>
    <dbReference type="NCBI Taxonomy" id="94610"/>
    <lineage>
        <taxon>Eukaryota</taxon>
        <taxon>Fungi</taxon>
        <taxon>Dikarya</taxon>
        <taxon>Ascomycota</taxon>
        <taxon>Pezizomycotina</taxon>
        <taxon>Sordariomycetes</taxon>
        <taxon>Sordariomycetidae</taxon>
        <taxon>Sordariales</taxon>
        <taxon>Sordariaceae</taxon>
        <taxon>Neurospora</taxon>
    </lineage>
</organism>
<dbReference type="EMBL" id="JAUEPP010000005">
    <property type="protein sequence ID" value="KAK3343316.1"/>
    <property type="molecule type" value="Genomic_DNA"/>
</dbReference>
<protein>
    <recommendedName>
        <fullName evidence="1">C2H2-type domain-containing protein</fullName>
    </recommendedName>
</protein>
<gene>
    <name evidence="2" type="ORF">B0H65DRAFT_444042</name>
</gene>
<accession>A0AAE0MRR5</accession>
<evidence type="ECO:0000259" key="1">
    <source>
        <dbReference type="SMART" id="SM00355"/>
    </source>
</evidence>
<reference evidence="2" key="1">
    <citation type="journal article" date="2023" name="Mol. Phylogenet. Evol.">
        <title>Genome-scale phylogeny and comparative genomics of the fungal order Sordariales.</title>
        <authorList>
            <person name="Hensen N."/>
            <person name="Bonometti L."/>
            <person name="Westerberg I."/>
            <person name="Brannstrom I.O."/>
            <person name="Guillou S."/>
            <person name="Cros-Aarteil S."/>
            <person name="Calhoun S."/>
            <person name="Haridas S."/>
            <person name="Kuo A."/>
            <person name="Mondo S."/>
            <person name="Pangilinan J."/>
            <person name="Riley R."/>
            <person name="LaButti K."/>
            <person name="Andreopoulos B."/>
            <person name="Lipzen A."/>
            <person name="Chen C."/>
            <person name="Yan M."/>
            <person name="Daum C."/>
            <person name="Ng V."/>
            <person name="Clum A."/>
            <person name="Steindorff A."/>
            <person name="Ohm R.A."/>
            <person name="Martin F."/>
            <person name="Silar P."/>
            <person name="Natvig D.O."/>
            <person name="Lalanne C."/>
            <person name="Gautier V."/>
            <person name="Ament-Velasquez S.L."/>
            <person name="Kruys A."/>
            <person name="Hutchinson M.I."/>
            <person name="Powell A.J."/>
            <person name="Barry K."/>
            <person name="Miller A.N."/>
            <person name="Grigoriev I.V."/>
            <person name="Debuchy R."/>
            <person name="Gladieux P."/>
            <person name="Hiltunen Thoren M."/>
            <person name="Johannesson H."/>
        </authorList>
    </citation>
    <scope>NUCLEOTIDE SEQUENCE</scope>
    <source>
        <strain evidence="2">CBS 560.94</strain>
    </source>
</reference>
<reference evidence="2" key="2">
    <citation type="submission" date="2023-06" db="EMBL/GenBank/DDBJ databases">
        <authorList>
            <consortium name="Lawrence Berkeley National Laboratory"/>
            <person name="Haridas S."/>
            <person name="Hensen N."/>
            <person name="Bonometti L."/>
            <person name="Westerberg I."/>
            <person name="Brannstrom I.O."/>
            <person name="Guillou S."/>
            <person name="Cros-Aarteil S."/>
            <person name="Calhoun S."/>
            <person name="Kuo A."/>
            <person name="Mondo S."/>
            <person name="Pangilinan J."/>
            <person name="Riley R."/>
            <person name="Labutti K."/>
            <person name="Andreopoulos B."/>
            <person name="Lipzen A."/>
            <person name="Chen C."/>
            <person name="Yanf M."/>
            <person name="Daum C."/>
            <person name="Ng V."/>
            <person name="Clum A."/>
            <person name="Steindorff A."/>
            <person name="Ohm R."/>
            <person name="Martin F."/>
            <person name="Silar P."/>
            <person name="Natvig D."/>
            <person name="Lalanne C."/>
            <person name="Gautier V."/>
            <person name="Ament-Velasquez S.L."/>
            <person name="Kruys A."/>
            <person name="Hutchinson M.I."/>
            <person name="Powell A.J."/>
            <person name="Barry K."/>
            <person name="Miller A.N."/>
            <person name="Grigoriev I.V."/>
            <person name="Debuchy R."/>
            <person name="Gladieux P."/>
            <person name="Thoren M.H."/>
            <person name="Johannesson H."/>
        </authorList>
    </citation>
    <scope>NUCLEOTIDE SEQUENCE</scope>
    <source>
        <strain evidence="2">CBS 560.94</strain>
    </source>
</reference>
<dbReference type="RefSeq" id="XP_062681109.1">
    <property type="nucleotide sequence ID" value="XM_062825662.1"/>
</dbReference>
<dbReference type="AlphaFoldDB" id="A0AAE0MRR5"/>
<name>A0AAE0MRR5_9PEZI</name>
<evidence type="ECO:0000313" key="2">
    <source>
        <dbReference type="EMBL" id="KAK3343316.1"/>
    </source>
</evidence>
<dbReference type="Gene3D" id="3.30.160.60">
    <property type="entry name" value="Classic Zinc Finger"/>
    <property type="match status" value="1"/>
</dbReference>
<dbReference type="Proteomes" id="UP001278500">
    <property type="component" value="Unassembled WGS sequence"/>
</dbReference>
<feature type="domain" description="C2H2-type" evidence="1">
    <location>
        <begin position="247"/>
        <end position="278"/>
    </location>
</feature>
<dbReference type="GeneID" id="87862816"/>
<evidence type="ECO:0000313" key="3">
    <source>
        <dbReference type="Proteomes" id="UP001278500"/>
    </source>
</evidence>
<sequence length="447" mass="48720">MDNESTPNAYLAVNHDGTSELTFTYQSACELFTDITRYSSHMRSASDLDGEYTPDYAAQYLNADFEPYSSSPSLPQSTIDSTSNDAWSQRLAPVVYHTQNCGDYGNISCVNPMDVTGTSAWNAVDNDQPQSSLTTSFHPVNYPETQAAPVQCSEPICNGTSVPSSTQTTSYPCYSPAPETAGQAPNSASTTSVDGNRYTCNDCRVSPKTKRDYERHLKTNKHKMKGNLSNGSNGSGIPGAAVASTGFHCSVEGCKYHSSTGRAITREDNLRRHVKIVHGMDLGRKSEEAFFPHPVSLGTGTYQTETVRKPQEGKPWSIHGPLMHTLKAGPNGRRKAVAMTKPLARQLALGPTLSNLLRRKRVSPGEDVAVTERGRNGTNEVQCRSVPDLDKSLTCPMKRRHQNASVFERIFEALGFERVLCDCDGDEAEATTKVSAERERGCRVVGG</sequence>
<keyword evidence="3" id="KW-1185">Reference proteome</keyword>
<proteinExistence type="predicted"/>